<dbReference type="Proteomes" id="UP001215151">
    <property type="component" value="Unassembled WGS sequence"/>
</dbReference>
<proteinExistence type="predicted"/>
<reference evidence="3" key="1">
    <citation type="submission" date="2022-11" db="EMBL/GenBank/DDBJ databases">
        <title>Genome Sequence of Cubamyces cubensis.</title>
        <authorList>
            <person name="Buettner E."/>
        </authorList>
    </citation>
    <scope>NUCLEOTIDE SEQUENCE</scope>
    <source>
        <strain evidence="3">MPL-01</strain>
    </source>
</reference>
<dbReference type="SMART" id="SM00220">
    <property type="entry name" value="S_TKc"/>
    <property type="match status" value="1"/>
</dbReference>
<dbReference type="GO" id="GO:0004672">
    <property type="term" value="F:protein kinase activity"/>
    <property type="evidence" value="ECO:0007669"/>
    <property type="project" value="InterPro"/>
</dbReference>
<dbReference type="SUPFAM" id="SSF56112">
    <property type="entry name" value="Protein kinase-like (PK-like)"/>
    <property type="match status" value="1"/>
</dbReference>
<dbReference type="InterPro" id="IPR000719">
    <property type="entry name" value="Prot_kinase_dom"/>
</dbReference>
<dbReference type="Gene3D" id="1.10.510.10">
    <property type="entry name" value="Transferase(Phosphotransferase) domain 1"/>
    <property type="match status" value="1"/>
</dbReference>
<dbReference type="GO" id="GO:0005524">
    <property type="term" value="F:ATP binding"/>
    <property type="evidence" value="ECO:0007669"/>
    <property type="project" value="InterPro"/>
</dbReference>
<keyword evidence="4" id="KW-1185">Reference proteome</keyword>
<feature type="compositionally biased region" description="Pro residues" evidence="1">
    <location>
        <begin position="471"/>
        <end position="481"/>
    </location>
</feature>
<evidence type="ECO:0000256" key="1">
    <source>
        <dbReference type="SAM" id="MobiDB-lite"/>
    </source>
</evidence>
<dbReference type="PROSITE" id="PS50011">
    <property type="entry name" value="PROTEIN_KINASE_DOM"/>
    <property type="match status" value="1"/>
</dbReference>
<organism evidence="3 4">
    <name type="scientific">Trametes cubensis</name>
    <dbReference type="NCBI Taxonomy" id="1111947"/>
    <lineage>
        <taxon>Eukaryota</taxon>
        <taxon>Fungi</taxon>
        <taxon>Dikarya</taxon>
        <taxon>Basidiomycota</taxon>
        <taxon>Agaricomycotina</taxon>
        <taxon>Agaricomycetes</taxon>
        <taxon>Polyporales</taxon>
        <taxon>Polyporaceae</taxon>
        <taxon>Trametes</taxon>
    </lineage>
</organism>
<dbReference type="AlphaFoldDB" id="A0AAD7TNI4"/>
<dbReference type="EMBL" id="JAPEVG010000337">
    <property type="protein sequence ID" value="KAJ8468447.1"/>
    <property type="molecule type" value="Genomic_DNA"/>
</dbReference>
<protein>
    <recommendedName>
        <fullName evidence="2">Protein kinase domain-containing protein</fullName>
    </recommendedName>
</protein>
<evidence type="ECO:0000313" key="4">
    <source>
        <dbReference type="Proteomes" id="UP001215151"/>
    </source>
</evidence>
<feature type="compositionally biased region" description="Basic and acidic residues" evidence="1">
    <location>
        <begin position="452"/>
        <end position="461"/>
    </location>
</feature>
<feature type="region of interest" description="Disordered" evidence="1">
    <location>
        <begin position="452"/>
        <end position="484"/>
    </location>
</feature>
<name>A0AAD7TNI4_9APHY</name>
<feature type="domain" description="Protein kinase" evidence="2">
    <location>
        <begin position="1"/>
        <end position="374"/>
    </location>
</feature>
<gene>
    <name evidence="3" type="ORF">ONZ51_g9639</name>
</gene>
<evidence type="ECO:0000313" key="3">
    <source>
        <dbReference type="EMBL" id="KAJ8468447.1"/>
    </source>
</evidence>
<accession>A0AAD7TNI4</accession>
<dbReference type="InterPro" id="IPR011009">
    <property type="entry name" value="Kinase-like_dom_sf"/>
</dbReference>
<evidence type="ECO:0000259" key="2">
    <source>
        <dbReference type="PROSITE" id="PS50011"/>
    </source>
</evidence>
<sequence length="732" mass="82675">MRKRWEDWLRARGITMNLRPVPNVDPRYKTWSVTPHATPGPAELPYASCVPTGNPPGRRGPIPLTRLGWAQDSAHRDVVLKLVNTDTDEYHIYCRLLKSLEKRTPSSCCGVLRPVAIINTPRNFAFVVMPRWGAIHALSDLSTVAEVMQFLRCTSKGLSFLHEHRVVHRDIQGSNMLVNCYSPDAQYPMYALDAAAEHRRTGDVHYCLMDFNISLCASLDTTLGSFQRPFEESTMGAPAYHPPDLLLGEQTYNPFTYDVACLGNLYRIYFTCLVSRIPLLAPLFDKMTTHLVSRRFTALEAANFIEGIYAGLSETTLSLPTAIEPNWDSRTNSELYWSQTSPEFASQWSSYRTPERTRAARFLDWFGDMPVGWLILTFTRRTLGVPHEALPPLTISCLQNYEDITRVVPRELPAKEARPYLRIVQTRRCPDNALEYSTLDDPTKACVRVAEHSETVPERHHTTSRLTSQPCIPPQPQPTAPPQRGRYRKNAALWHKVPFKQWQWVKLTEDIDKDQFKAGTDVCLLSAGPVNVTPTKRPRQTNEWQKTHADTVYRIAVLVEEVSIELVDCQDGSGAILHTHLSTKPKGEPFGEAYGSGAAVYLLPQNKTGRDYYVKYPPRPGGVLLKIPDDACGVVRNMTTLSAGLKGMSGKGTISTFTRSPYVVQFPVRCSIWRWEECNWSVNSAYFKALSESDNKKYEKLAENVYNHPPPVVVKLPRERVLALLTSDGAHD</sequence>
<comment type="caution">
    <text evidence="3">The sequence shown here is derived from an EMBL/GenBank/DDBJ whole genome shotgun (WGS) entry which is preliminary data.</text>
</comment>